<evidence type="ECO:0000313" key="1">
    <source>
        <dbReference type="EnsemblPlants" id="PAC:32952142.CDS.1"/>
    </source>
</evidence>
<sequence>MARKLIMAENRTRMHSKETPWGKYLRMNNLAIHRSKLRHMKSTVDTAAPRQCPQQIINRERSDFEQGKTSLC</sequence>
<dbReference type="EMBL" id="ABEU02000027">
    <property type="status" value="NOT_ANNOTATED_CDS"/>
    <property type="molecule type" value="Genomic_DNA"/>
</dbReference>
<protein>
    <submittedName>
        <fullName evidence="1">Uncharacterized protein</fullName>
    </submittedName>
</protein>
<dbReference type="EnsemblPlants" id="Pp3c27_3340V3.5">
    <property type="protein sequence ID" value="PAC:32952142.CDS.1"/>
    <property type="gene ID" value="Pp3c27_3340"/>
</dbReference>
<organism evidence="1 2">
    <name type="scientific">Physcomitrium patens</name>
    <name type="common">Spreading-leaved earth moss</name>
    <name type="synonym">Physcomitrella patens</name>
    <dbReference type="NCBI Taxonomy" id="3218"/>
    <lineage>
        <taxon>Eukaryota</taxon>
        <taxon>Viridiplantae</taxon>
        <taxon>Streptophyta</taxon>
        <taxon>Embryophyta</taxon>
        <taxon>Bryophyta</taxon>
        <taxon>Bryophytina</taxon>
        <taxon>Bryopsida</taxon>
        <taxon>Funariidae</taxon>
        <taxon>Funariales</taxon>
        <taxon>Funariaceae</taxon>
        <taxon>Physcomitrium</taxon>
    </lineage>
</organism>
<reference evidence="1 2" key="1">
    <citation type="journal article" date="2008" name="Science">
        <title>The Physcomitrella genome reveals evolutionary insights into the conquest of land by plants.</title>
        <authorList>
            <person name="Rensing S."/>
            <person name="Lang D."/>
            <person name="Zimmer A."/>
            <person name="Terry A."/>
            <person name="Salamov A."/>
            <person name="Shapiro H."/>
            <person name="Nishiyama T."/>
            <person name="Perroud P.-F."/>
            <person name="Lindquist E."/>
            <person name="Kamisugi Y."/>
            <person name="Tanahashi T."/>
            <person name="Sakakibara K."/>
            <person name="Fujita T."/>
            <person name="Oishi K."/>
            <person name="Shin-I T."/>
            <person name="Kuroki Y."/>
            <person name="Toyoda A."/>
            <person name="Suzuki Y."/>
            <person name="Hashimoto A."/>
            <person name="Yamaguchi K."/>
            <person name="Sugano A."/>
            <person name="Kohara Y."/>
            <person name="Fujiyama A."/>
            <person name="Anterola A."/>
            <person name="Aoki S."/>
            <person name="Ashton N."/>
            <person name="Barbazuk W.B."/>
            <person name="Barker E."/>
            <person name="Bennetzen J."/>
            <person name="Bezanilla M."/>
            <person name="Blankenship R."/>
            <person name="Cho S.H."/>
            <person name="Dutcher S."/>
            <person name="Estelle M."/>
            <person name="Fawcett J.A."/>
            <person name="Gundlach H."/>
            <person name="Hanada K."/>
            <person name="Heyl A."/>
            <person name="Hicks K.A."/>
            <person name="Hugh J."/>
            <person name="Lohr M."/>
            <person name="Mayer K."/>
            <person name="Melkozernov A."/>
            <person name="Murata T."/>
            <person name="Nelson D."/>
            <person name="Pils B."/>
            <person name="Prigge M."/>
            <person name="Reiss B."/>
            <person name="Renner T."/>
            <person name="Rombauts S."/>
            <person name="Rushton P."/>
            <person name="Sanderfoot A."/>
            <person name="Schween G."/>
            <person name="Shiu S.-H."/>
            <person name="Stueber K."/>
            <person name="Theodoulou F.L."/>
            <person name="Tu H."/>
            <person name="Van de Peer Y."/>
            <person name="Verrier P.J."/>
            <person name="Waters E."/>
            <person name="Wood A."/>
            <person name="Yang L."/>
            <person name="Cove D."/>
            <person name="Cuming A."/>
            <person name="Hasebe M."/>
            <person name="Lucas S."/>
            <person name="Mishler D.B."/>
            <person name="Reski R."/>
            <person name="Grigoriev I."/>
            <person name="Quatrano R.S."/>
            <person name="Boore J.L."/>
        </authorList>
    </citation>
    <scope>NUCLEOTIDE SEQUENCE [LARGE SCALE GENOMIC DNA]</scope>
    <source>
        <strain evidence="1 2">cv. Gransden 2004</strain>
    </source>
</reference>
<gene>
    <name evidence="1" type="primary">LOC112278237</name>
</gene>
<accession>A0A7I3ZGT2</accession>
<dbReference type="AlphaFoldDB" id="A0A7I3ZGT2"/>
<dbReference type="Proteomes" id="UP000006727">
    <property type="component" value="Chromosome 27"/>
</dbReference>
<proteinExistence type="predicted"/>
<evidence type="ECO:0000313" key="2">
    <source>
        <dbReference type="Proteomes" id="UP000006727"/>
    </source>
</evidence>
<keyword evidence="2" id="KW-1185">Reference proteome</keyword>
<reference evidence="1" key="3">
    <citation type="submission" date="2020-12" db="UniProtKB">
        <authorList>
            <consortium name="EnsemblPlants"/>
        </authorList>
    </citation>
    <scope>IDENTIFICATION</scope>
</reference>
<name>A0A7I3ZGT2_PHYPA</name>
<reference evidence="1 2" key="2">
    <citation type="journal article" date="2018" name="Plant J.">
        <title>The Physcomitrella patens chromosome-scale assembly reveals moss genome structure and evolution.</title>
        <authorList>
            <person name="Lang D."/>
            <person name="Ullrich K.K."/>
            <person name="Murat F."/>
            <person name="Fuchs J."/>
            <person name="Jenkins J."/>
            <person name="Haas F.B."/>
            <person name="Piednoel M."/>
            <person name="Gundlach H."/>
            <person name="Van Bel M."/>
            <person name="Meyberg R."/>
            <person name="Vives C."/>
            <person name="Morata J."/>
            <person name="Symeonidi A."/>
            <person name="Hiss M."/>
            <person name="Muchero W."/>
            <person name="Kamisugi Y."/>
            <person name="Saleh O."/>
            <person name="Blanc G."/>
            <person name="Decker E.L."/>
            <person name="van Gessel N."/>
            <person name="Grimwood J."/>
            <person name="Hayes R.D."/>
            <person name="Graham S.W."/>
            <person name="Gunter L.E."/>
            <person name="McDaniel S.F."/>
            <person name="Hoernstein S.N.W."/>
            <person name="Larsson A."/>
            <person name="Li F.W."/>
            <person name="Perroud P.F."/>
            <person name="Phillips J."/>
            <person name="Ranjan P."/>
            <person name="Rokshar D.S."/>
            <person name="Rothfels C.J."/>
            <person name="Schneider L."/>
            <person name="Shu S."/>
            <person name="Stevenson D.W."/>
            <person name="Thummler F."/>
            <person name="Tillich M."/>
            <person name="Villarreal Aguilar J.C."/>
            <person name="Widiez T."/>
            <person name="Wong G.K."/>
            <person name="Wymore A."/>
            <person name="Zhang Y."/>
            <person name="Zimmer A.D."/>
            <person name="Quatrano R.S."/>
            <person name="Mayer K.F.X."/>
            <person name="Goodstein D."/>
            <person name="Casacuberta J.M."/>
            <person name="Vandepoele K."/>
            <person name="Reski R."/>
            <person name="Cuming A.C."/>
            <person name="Tuskan G.A."/>
            <person name="Maumus F."/>
            <person name="Salse J."/>
            <person name="Schmutz J."/>
            <person name="Rensing S.A."/>
        </authorList>
    </citation>
    <scope>NUCLEOTIDE SEQUENCE [LARGE SCALE GENOMIC DNA]</scope>
    <source>
        <strain evidence="1 2">cv. Gransden 2004</strain>
    </source>
</reference>
<dbReference type="Gramene" id="Pp3c27_3340V3.5">
    <property type="protein sequence ID" value="PAC:32952142.CDS.1"/>
    <property type="gene ID" value="Pp3c27_3340"/>
</dbReference>